<sequence>MFVFTRETVFSDATLGQKVCFGAGEAARFLREVVAELGAERVMVIASGSQREVACRIAADVPVAAWHDEVRMHVPKDVADRARDVASEVAADAVVSVGGGSATGLAKAVALKHKIPVIAVPTTFSGSEATAMWGETSEGRKVTGVDEAVRPFAVIYDAKLLAGLPVELAVSSCLNAVAHCVDSMWAPRANPLNQAIAIEGLRALTESIPRIVSSRAGLGADAEADTDAGVPDVGALGQALYGAYLAGVAFASAGSGLHHKLCHVIGGAFDTPHALTHATVLPYVLAFNAPAVPDVAARLAGALGGDASADDPAAEAVDALLRLYERVDAQTGLAGQDANGRSSNKQGFDAAGVDRAVELAWGAIPEGNPREVTQDSLRGLLLRVAEGA</sequence>
<evidence type="ECO:0000313" key="6">
    <source>
        <dbReference type="Proteomes" id="UP000245514"/>
    </source>
</evidence>
<dbReference type="InterPro" id="IPR056798">
    <property type="entry name" value="ADH_Fe_C"/>
</dbReference>
<keyword evidence="1" id="KW-0560">Oxidoreductase</keyword>
<accession>A0ABX5L906</accession>
<protein>
    <submittedName>
        <fullName evidence="5">Maleylacetate reductase</fullName>
    </submittedName>
</protein>
<dbReference type="InterPro" id="IPR001670">
    <property type="entry name" value="ADH_Fe/GldA"/>
</dbReference>
<organism evidence="5 6">
    <name type="scientific">Pseudoglutamicibacter cumminsii</name>
    <dbReference type="NCBI Taxonomy" id="156979"/>
    <lineage>
        <taxon>Bacteria</taxon>
        <taxon>Bacillati</taxon>
        <taxon>Actinomycetota</taxon>
        <taxon>Actinomycetes</taxon>
        <taxon>Micrococcales</taxon>
        <taxon>Micrococcaceae</taxon>
        <taxon>Pseudoglutamicibacter</taxon>
    </lineage>
</organism>
<dbReference type="Pfam" id="PF25137">
    <property type="entry name" value="ADH_Fe_C"/>
    <property type="match status" value="1"/>
</dbReference>
<dbReference type="EMBL" id="QFWG01000004">
    <property type="protein sequence ID" value="PWI28025.1"/>
    <property type="molecule type" value="Genomic_DNA"/>
</dbReference>
<evidence type="ECO:0000259" key="4">
    <source>
        <dbReference type="Pfam" id="PF25137"/>
    </source>
</evidence>
<dbReference type="Proteomes" id="UP000245514">
    <property type="component" value="Unassembled WGS sequence"/>
</dbReference>
<name>A0ABX5L906_9MICC</name>
<dbReference type="InterPro" id="IPR034786">
    <property type="entry name" value="MAR"/>
</dbReference>
<dbReference type="PANTHER" id="PTHR11496">
    <property type="entry name" value="ALCOHOL DEHYDROGENASE"/>
    <property type="match status" value="1"/>
</dbReference>
<dbReference type="Pfam" id="PF00465">
    <property type="entry name" value="Fe-ADH"/>
    <property type="match status" value="1"/>
</dbReference>
<dbReference type="Gene3D" id="1.20.1090.10">
    <property type="entry name" value="Dehydroquinate synthase-like - alpha domain"/>
    <property type="match status" value="1"/>
</dbReference>
<dbReference type="Gene3D" id="3.40.50.1970">
    <property type="match status" value="1"/>
</dbReference>
<evidence type="ECO:0000313" key="5">
    <source>
        <dbReference type="EMBL" id="PWI28025.1"/>
    </source>
</evidence>
<dbReference type="InterPro" id="IPR039697">
    <property type="entry name" value="Alcohol_dehydrogenase_Fe"/>
</dbReference>
<reference evidence="5 6" key="1">
    <citation type="submission" date="2018-05" db="EMBL/GenBank/DDBJ databases">
        <title>Draft Genome Sequence of Arthrobacter cumminsii IME1328, Isolated from a Patient Who Suffered from Foot Ulcers in China.</title>
        <authorList>
            <person name="Li M."/>
            <person name="Jiang Z."/>
            <person name="Sun Q."/>
            <person name="Tong Y."/>
        </authorList>
    </citation>
    <scope>NUCLEOTIDE SEQUENCE [LARGE SCALE GENOMIC DNA]</scope>
    <source>
        <strain evidence="5 6">IME1328</strain>
    </source>
</reference>
<dbReference type="SUPFAM" id="SSF56796">
    <property type="entry name" value="Dehydroquinate synthase-like"/>
    <property type="match status" value="1"/>
</dbReference>
<comment type="caution">
    <text evidence="5">The sequence shown here is derived from an EMBL/GenBank/DDBJ whole genome shotgun (WGS) entry which is preliminary data.</text>
</comment>
<proteinExistence type="predicted"/>
<keyword evidence="2" id="KW-0520">NAD</keyword>
<evidence type="ECO:0000256" key="2">
    <source>
        <dbReference type="ARBA" id="ARBA00023027"/>
    </source>
</evidence>
<dbReference type="PANTHER" id="PTHR11496:SF83">
    <property type="entry name" value="HYDROXYACID-OXOACID TRANSHYDROGENASE, MITOCHONDRIAL"/>
    <property type="match status" value="1"/>
</dbReference>
<gene>
    <name evidence="5" type="ORF">CAY35_04755</name>
</gene>
<evidence type="ECO:0000259" key="3">
    <source>
        <dbReference type="Pfam" id="PF00465"/>
    </source>
</evidence>
<evidence type="ECO:0000256" key="1">
    <source>
        <dbReference type="ARBA" id="ARBA00023002"/>
    </source>
</evidence>
<feature type="domain" description="Fe-containing alcohol dehydrogenase-like C-terminal" evidence="4">
    <location>
        <begin position="170"/>
        <end position="381"/>
    </location>
</feature>
<feature type="domain" description="Alcohol dehydrogenase iron-type/glycerol dehydrogenase GldA" evidence="3">
    <location>
        <begin position="17"/>
        <end position="157"/>
    </location>
</feature>
<dbReference type="CDD" id="cd08177">
    <property type="entry name" value="MAR"/>
    <property type="match status" value="1"/>
</dbReference>
<keyword evidence="6" id="KW-1185">Reference proteome</keyword>